<dbReference type="EMBL" id="CP016893">
    <property type="protein sequence ID" value="AST58174.1"/>
    <property type="molecule type" value="Genomic_DNA"/>
</dbReference>
<dbReference type="AlphaFoldDB" id="A0A223I0U2"/>
<proteinExistence type="predicted"/>
<evidence type="ECO:0000259" key="5">
    <source>
        <dbReference type="Pfam" id="PF18267"/>
    </source>
</evidence>
<dbReference type="Pfam" id="PF07992">
    <property type="entry name" value="Pyr_redox_2"/>
    <property type="match status" value="1"/>
</dbReference>
<dbReference type="SUPFAM" id="SSF51905">
    <property type="entry name" value="FAD/NAD(P)-binding domain"/>
    <property type="match status" value="2"/>
</dbReference>
<feature type="domain" description="NADH-rubredoxin oxidoreductase C-terminal" evidence="5">
    <location>
        <begin position="317"/>
        <end position="387"/>
    </location>
</feature>
<evidence type="ECO:0000259" key="4">
    <source>
        <dbReference type="Pfam" id="PF07992"/>
    </source>
</evidence>
<dbReference type="InterPro" id="IPR050260">
    <property type="entry name" value="FAD-bd_OxRdtase"/>
</dbReference>
<dbReference type="GO" id="GO:0016491">
    <property type="term" value="F:oxidoreductase activity"/>
    <property type="evidence" value="ECO:0007669"/>
    <property type="project" value="InterPro"/>
</dbReference>
<dbReference type="PRINTS" id="PR00411">
    <property type="entry name" value="PNDRDTASEI"/>
</dbReference>
<dbReference type="InterPro" id="IPR041575">
    <property type="entry name" value="Rubredoxin_C"/>
</dbReference>
<evidence type="ECO:0000256" key="1">
    <source>
        <dbReference type="ARBA" id="ARBA00001974"/>
    </source>
</evidence>
<sequence length="421" mass="46509">MDIVIIGNSAAMVGAVEAIRKHDKTSNIIVISDEKYHVYSRPLISYYLADTVTEEKMAYRDKDFYQKNNVKTILGVKATSIDENKKTVILENGDLVKYDKLLIATGGKPFIPPIDGLDKKNIQTFIKLDEAKKLKSSIKPNSKAVIVGGGLIGFKAAEGLHALGADVTIVELADRILSTILDNESASIVTKRLLEDGIKIKLGTTIDKIVGEDYVKEVHLKNGDVLTTDILIFAIGVTPNIDVVKGTSIKINRGILVDRNMKTNVDDVYAAGDVAEGFDMLLNSNRVVPIWPNAYIQGETAGLNMIGIENTTNGIFPMNSIGYKDTYIITAGIINPPDDSYDVMVKADLDKNTYKKIVLKENNIVGFILINDVDRAGIYTGLIREKIDVTPFRNHLLKDDFGYINFPKDLRKSKMLGREVR</sequence>
<organism evidence="6 7">
    <name type="scientific">Thermoanaerobacterium thermosaccharolyticum</name>
    <name type="common">Clostridium thermosaccharolyticum</name>
    <dbReference type="NCBI Taxonomy" id="1517"/>
    <lineage>
        <taxon>Bacteria</taxon>
        <taxon>Bacillati</taxon>
        <taxon>Bacillota</taxon>
        <taxon>Clostridia</taxon>
        <taxon>Thermoanaerobacterales</taxon>
        <taxon>Thermoanaerobacteraceae</taxon>
        <taxon>Thermoanaerobacterium</taxon>
    </lineage>
</organism>
<dbReference type="InterPro" id="IPR016156">
    <property type="entry name" value="FAD/NAD-linked_Rdtase_dimer_sf"/>
</dbReference>
<dbReference type="PRINTS" id="PR00368">
    <property type="entry name" value="FADPNR"/>
</dbReference>
<dbReference type="RefSeq" id="WP_094397595.1">
    <property type="nucleotide sequence ID" value="NZ_CP016893.1"/>
</dbReference>
<dbReference type="InterPro" id="IPR023753">
    <property type="entry name" value="FAD/NAD-binding_dom"/>
</dbReference>
<dbReference type="Proteomes" id="UP000214975">
    <property type="component" value="Chromosome"/>
</dbReference>
<accession>A0A223I0U2</accession>
<evidence type="ECO:0000256" key="2">
    <source>
        <dbReference type="ARBA" id="ARBA00022630"/>
    </source>
</evidence>
<keyword evidence="3" id="KW-0274">FAD</keyword>
<reference evidence="6 7" key="1">
    <citation type="submission" date="2016-08" db="EMBL/GenBank/DDBJ databases">
        <title>A novel genetic cassette of butanologenic Thermoanaerobacterium thermosaccharolyticum that directly convert cellulose to butanol.</title>
        <authorList>
            <person name="Li T."/>
            <person name="He J."/>
        </authorList>
    </citation>
    <scope>NUCLEOTIDE SEQUENCE [LARGE SCALE GENOMIC DNA]</scope>
    <source>
        <strain evidence="6 7">TG57</strain>
    </source>
</reference>
<dbReference type="Pfam" id="PF18267">
    <property type="entry name" value="Rubredoxin_C"/>
    <property type="match status" value="1"/>
</dbReference>
<evidence type="ECO:0000256" key="3">
    <source>
        <dbReference type="ARBA" id="ARBA00022827"/>
    </source>
</evidence>
<dbReference type="Gene3D" id="3.30.390.30">
    <property type="match status" value="1"/>
</dbReference>
<feature type="domain" description="FAD/NAD(P)-binding" evidence="4">
    <location>
        <begin position="1"/>
        <end position="298"/>
    </location>
</feature>
<dbReference type="InterPro" id="IPR036188">
    <property type="entry name" value="FAD/NAD-bd_sf"/>
</dbReference>
<gene>
    <name evidence="6" type="ORF">Thert_02252</name>
</gene>
<comment type="cofactor">
    <cofactor evidence="1">
        <name>FAD</name>
        <dbReference type="ChEBI" id="CHEBI:57692"/>
    </cofactor>
</comment>
<keyword evidence="2" id="KW-0285">Flavoprotein</keyword>
<dbReference type="PANTHER" id="PTHR43429">
    <property type="entry name" value="PYRIDINE NUCLEOTIDE-DISULFIDE OXIDOREDUCTASE DOMAIN-CONTAINING"/>
    <property type="match status" value="1"/>
</dbReference>
<dbReference type="PANTHER" id="PTHR43429:SF3">
    <property type="entry name" value="NITRITE REDUCTASE [NAD(P)H]"/>
    <property type="match status" value="1"/>
</dbReference>
<name>A0A223I0U2_THETR</name>
<protein>
    <submittedName>
        <fullName evidence="6">Pyridine nucleotide-disulfide oxidoreductase</fullName>
    </submittedName>
</protein>
<evidence type="ECO:0000313" key="6">
    <source>
        <dbReference type="EMBL" id="AST58174.1"/>
    </source>
</evidence>
<dbReference type="Gene3D" id="3.50.50.60">
    <property type="entry name" value="FAD/NAD(P)-binding domain"/>
    <property type="match status" value="2"/>
</dbReference>
<evidence type="ECO:0000313" key="7">
    <source>
        <dbReference type="Proteomes" id="UP000214975"/>
    </source>
</evidence>